<dbReference type="OrthoDB" id="1741717at2759"/>
<evidence type="ECO:0000256" key="2">
    <source>
        <dbReference type="PROSITE-ProRule" id="PRU00376"/>
    </source>
</evidence>
<dbReference type="EMBL" id="KV441399">
    <property type="protein sequence ID" value="OAF57822.1"/>
    <property type="molecule type" value="Genomic_DNA"/>
</dbReference>
<reference evidence="5" key="1">
    <citation type="submission" date="2016-03" db="EMBL/GenBank/DDBJ databases">
        <title>Updated assembly of Pseudogymnoascus destructans, the fungus causing white-nose syndrome of bats.</title>
        <authorList>
            <person name="Palmer J.M."/>
            <person name="Drees K.P."/>
            <person name="Foster J.T."/>
            <person name="Lindner D.L."/>
        </authorList>
    </citation>
    <scope>NUCLEOTIDE SEQUENCE [LARGE SCALE GENOMIC DNA]</scope>
    <source>
        <strain evidence="5">20631-21</strain>
    </source>
</reference>
<feature type="region of interest" description="Disordered" evidence="3">
    <location>
        <begin position="134"/>
        <end position="160"/>
    </location>
</feature>
<evidence type="ECO:0000256" key="1">
    <source>
        <dbReference type="ARBA" id="ARBA00023242"/>
    </source>
</evidence>
<dbReference type="InterPro" id="IPR038704">
    <property type="entry name" value="YEAST_sf"/>
</dbReference>
<dbReference type="Proteomes" id="UP000077154">
    <property type="component" value="Unassembled WGS sequence"/>
</dbReference>
<dbReference type="GeneID" id="36288734"/>
<evidence type="ECO:0000313" key="5">
    <source>
        <dbReference type="EMBL" id="OAF57822.1"/>
    </source>
</evidence>
<dbReference type="Pfam" id="PF03366">
    <property type="entry name" value="YEATS"/>
    <property type="match status" value="1"/>
</dbReference>
<evidence type="ECO:0000259" key="4">
    <source>
        <dbReference type="PROSITE" id="PS51037"/>
    </source>
</evidence>
<dbReference type="InterPro" id="IPR027353">
    <property type="entry name" value="NET_dom"/>
</dbReference>
<proteinExistence type="predicted"/>
<dbReference type="PIRSF" id="PIRSF016551">
    <property type="entry name" value="SAS5/TFIID_14"/>
    <property type="match status" value="1"/>
</dbReference>
<dbReference type="InterPro" id="IPR005033">
    <property type="entry name" value="YEATS"/>
</dbReference>
<keyword evidence="1 2" id="KW-0539">Nucleus</keyword>
<sequence>MVEVKRTVKVVTEQSTIPGRAPEVEGFPMKLWSIEIFLLDEAGNQIEANIFSKATYNLHASFANPTQTFEKPPFRCQNEGWGEFDLTIDLHAVEKGGKHTIAHDLNFAQPRYEAKHVINFKNPNPNLLDVLRKSGPVPDDANGARKKGGDADARKKKKTGQVDMDRLADGLVKLQEDDLLQVVQMIHDNKSDETYTKNDVDQGEFHVDLYTLPDALVRMLWDFVQSKA</sequence>
<dbReference type="PANTHER" id="PTHR23195">
    <property type="entry name" value="YEATS DOMAIN"/>
    <property type="match status" value="1"/>
</dbReference>
<name>A0A177A8T1_9PEZI</name>
<dbReference type="InterPro" id="IPR055129">
    <property type="entry name" value="YEATS_dom"/>
</dbReference>
<feature type="domain" description="YEATS" evidence="4">
    <location>
        <begin position="1"/>
        <end position="134"/>
    </location>
</feature>
<protein>
    <recommendedName>
        <fullName evidence="4">YEATS domain-containing protein</fullName>
    </recommendedName>
</protein>
<dbReference type="GO" id="GO:0006355">
    <property type="term" value="P:regulation of DNA-templated transcription"/>
    <property type="evidence" value="ECO:0007669"/>
    <property type="project" value="InterPro"/>
</dbReference>
<dbReference type="Gene3D" id="2.60.40.1970">
    <property type="entry name" value="YEATS domain"/>
    <property type="match status" value="1"/>
</dbReference>
<organism evidence="5">
    <name type="scientific">Pseudogymnoascus destructans</name>
    <dbReference type="NCBI Taxonomy" id="655981"/>
    <lineage>
        <taxon>Eukaryota</taxon>
        <taxon>Fungi</taxon>
        <taxon>Dikarya</taxon>
        <taxon>Ascomycota</taxon>
        <taxon>Pezizomycotina</taxon>
        <taxon>Leotiomycetes</taxon>
        <taxon>Thelebolales</taxon>
        <taxon>Thelebolaceae</taxon>
        <taxon>Pseudogymnoascus</taxon>
    </lineage>
</organism>
<dbReference type="InterPro" id="IPR016665">
    <property type="entry name" value="Sas5/TAF14"/>
</dbReference>
<dbReference type="InterPro" id="IPR038336">
    <property type="entry name" value="NET_sf"/>
</dbReference>
<dbReference type="AlphaFoldDB" id="A0A177A8T1"/>
<dbReference type="eggNOG" id="KOG3149">
    <property type="taxonomic scope" value="Eukaryota"/>
</dbReference>
<dbReference type="GO" id="GO:0005634">
    <property type="term" value="C:nucleus"/>
    <property type="evidence" value="ECO:0007669"/>
    <property type="project" value="UniProtKB-SubCell"/>
</dbReference>
<dbReference type="GO" id="GO:0000785">
    <property type="term" value="C:chromatin"/>
    <property type="evidence" value="ECO:0007669"/>
    <property type="project" value="UniProtKB-ARBA"/>
</dbReference>
<dbReference type="Pfam" id="PF17035">
    <property type="entry name" value="BET"/>
    <property type="match status" value="1"/>
</dbReference>
<dbReference type="RefSeq" id="XP_024323108.1">
    <property type="nucleotide sequence ID" value="XM_024469285.1"/>
</dbReference>
<dbReference type="PROSITE" id="PS51037">
    <property type="entry name" value="YEATS"/>
    <property type="match status" value="1"/>
</dbReference>
<dbReference type="CDD" id="cd16905">
    <property type="entry name" value="YEATS_Taf14_like"/>
    <property type="match status" value="1"/>
</dbReference>
<accession>A0A177A8T1</accession>
<dbReference type="VEuPathDB" id="FungiDB:GMDG_08185"/>
<comment type="subcellular location">
    <subcellularLocation>
        <location evidence="2">Nucleus</location>
    </subcellularLocation>
</comment>
<dbReference type="Gene3D" id="1.20.1270.220">
    <property type="match status" value="1"/>
</dbReference>
<evidence type="ECO:0000256" key="3">
    <source>
        <dbReference type="SAM" id="MobiDB-lite"/>
    </source>
</evidence>
<gene>
    <name evidence="5" type="ORF">VC83_05669</name>
</gene>